<keyword evidence="1" id="KW-0732">Signal</keyword>
<dbReference type="Proteomes" id="UP000199515">
    <property type="component" value="Unassembled WGS sequence"/>
</dbReference>
<dbReference type="AlphaFoldDB" id="A0A1H3Q0B2"/>
<feature type="signal peptide" evidence="1">
    <location>
        <begin position="1"/>
        <end position="26"/>
    </location>
</feature>
<proteinExistence type="predicted"/>
<protein>
    <submittedName>
        <fullName evidence="2">Uncharacterized protein</fullName>
    </submittedName>
</protein>
<evidence type="ECO:0000256" key="1">
    <source>
        <dbReference type="SAM" id="SignalP"/>
    </source>
</evidence>
<reference evidence="2 3" key="1">
    <citation type="submission" date="2016-10" db="EMBL/GenBank/DDBJ databases">
        <authorList>
            <person name="de Groot N.N."/>
        </authorList>
    </citation>
    <scope>NUCLEOTIDE SEQUENCE [LARGE SCALE GENOMIC DNA]</scope>
    <source>
        <strain evidence="2 3">CPCC 202699</strain>
    </source>
</reference>
<dbReference type="OrthoDB" id="3294255at2"/>
<organism evidence="2 3">
    <name type="scientific">Amycolatopsis xylanica</name>
    <dbReference type="NCBI Taxonomy" id="589385"/>
    <lineage>
        <taxon>Bacteria</taxon>
        <taxon>Bacillati</taxon>
        <taxon>Actinomycetota</taxon>
        <taxon>Actinomycetes</taxon>
        <taxon>Pseudonocardiales</taxon>
        <taxon>Pseudonocardiaceae</taxon>
        <taxon>Amycolatopsis</taxon>
    </lineage>
</organism>
<dbReference type="EMBL" id="FNON01000009">
    <property type="protein sequence ID" value="SDZ06837.1"/>
    <property type="molecule type" value="Genomic_DNA"/>
</dbReference>
<gene>
    <name evidence="2" type="ORF">SAMN05421504_10929</name>
</gene>
<evidence type="ECO:0000313" key="3">
    <source>
        <dbReference type="Proteomes" id="UP000199515"/>
    </source>
</evidence>
<sequence length="352" mass="37252">MDKRSVAAVALLAVLGAGLATAPAFAADPVTGVSVTAALPAWKKAAVRRYADTDARPDVVAAAWNAWRGGDAAIEAFLAPGGGLAKAKARHEQRLATDDKIVKRVLATTTPKSSPAVNAAAVRADRGTFSDKEYFVATGWDVAAAQDADTTTRHEIEVAKQAQADRDYVASLAANDPGDWVRAAAAVACRGDAELADFFAYGWSTAARGDTEAHRVRVSDRDAVWQHQVTTLVRLAEQAETALANADAALVDKAREDALRAWRDVSGLATSAQQGWDAERTRAATQAASWRAVVEFARTATTAQNWQGVSDQAGATGGAWRGEQEWAEAQARQWTALLDSARAAETRVATSR</sequence>
<evidence type="ECO:0000313" key="2">
    <source>
        <dbReference type="EMBL" id="SDZ06837.1"/>
    </source>
</evidence>
<name>A0A1H3Q0B2_9PSEU</name>
<dbReference type="RefSeq" id="WP_091296128.1">
    <property type="nucleotide sequence ID" value="NZ_FNON01000009.1"/>
</dbReference>
<accession>A0A1H3Q0B2</accession>
<feature type="chain" id="PRO_5011467646" evidence="1">
    <location>
        <begin position="27"/>
        <end position="352"/>
    </location>
</feature>
<keyword evidence="3" id="KW-1185">Reference proteome</keyword>
<dbReference type="STRING" id="589385.SAMN05421504_10929"/>